<feature type="chain" id="PRO_5017397752" evidence="2">
    <location>
        <begin position="17"/>
        <end position="325"/>
    </location>
</feature>
<comment type="caution">
    <text evidence="3">The sequence shown here is derived from an EMBL/GenBank/DDBJ whole genome shotgun (WGS) entry which is preliminary data.</text>
</comment>
<evidence type="ECO:0000256" key="1">
    <source>
        <dbReference type="SAM" id="MobiDB-lite"/>
    </source>
</evidence>
<gene>
    <name evidence="3" type="ORF">FSPOR_134</name>
</gene>
<dbReference type="Proteomes" id="UP000266152">
    <property type="component" value="Unassembled WGS sequence"/>
</dbReference>
<feature type="compositionally biased region" description="Basic and acidic residues" evidence="1">
    <location>
        <begin position="92"/>
        <end position="107"/>
    </location>
</feature>
<feature type="region of interest" description="Disordered" evidence="1">
    <location>
        <begin position="75"/>
        <end position="145"/>
    </location>
</feature>
<evidence type="ECO:0000313" key="3">
    <source>
        <dbReference type="EMBL" id="RGP76459.1"/>
    </source>
</evidence>
<dbReference type="EMBL" id="PXOF01000004">
    <property type="protein sequence ID" value="RGP76459.1"/>
    <property type="molecule type" value="Genomic_DNA"/>
</dbReference>
<keyword evidence="2" id="KW-0732">Signal</keyword>
<evidence type="ECO:0000313" key="4">
    <source>
        <dbReference type="Proteomes" id="UP000266152"/>
    </source>
</evidence>
<dbReference type="SUPFAM" id="SSF57850">
    <property type="entry name" value="RING/U-box"/>
    <property type="match status" value="1"/>
</dbReference>
<dbReference type="STRING" id="5514.A0A395SWI6"/>
<sequence>MNKSLILTLVVAQATGASDTLLNELRRQHKAFWDYMAAEASKDAGKATSEPLDQRAFNEKKVRIPGLFEFLERKKDRSGRDNSEGKVASSVDRAEIARDAQKTHDVVDNQDTVENGDAVDNTDIIDGTDAIDDTDAVDNEDVVDSKDAVDDKDAVAQLSKGVLIPDTKPCVICQCDFTSTQTLESPCSHHWCQECLVRHIKICLGDESRFPPACCKQALPIKAGELVSQGIVDQIQKKAVEFSTVDRTYCSDAACSTFIPPKSINGRFGRCPQCEKQTILSSLTNIIQVVIVVTNSATPAALAGGHVDALTRTETRPRMLHSQRT</sequence>
<keyword evidence="3" id="KW-0436">Ligase</keyword>
<dbReference type="AlphaFoldDB" id="A0A395SWI6"/>
<reference evidence="3 4" key="1">
    <citation type="journal article" date="2018" name="PLoS Pathog.">
        <title>Evolution of structural diversity of trichothecenes, a family of toxins produced by plant pathogenic and entomopathogenic fungi.</title>
        <authorList>
            <person name="Proctor R.H."/>
            <person name="McCormick S.P."/>
            <person name="Kim H.S."/>
            <person name="Cardoza R.E."/>
            <person name="Stanley A.M."/>
            <person name="Lindo L."/>
            <person name="Kelly A."/>
            <person name="Brown D.W."/>
            <person name="Lee T."/>
            <person name="Vaughan M.M."/>
            <person name="Alexander N.J."/>
            <person name="Busman M."/>
            <person name="Gutierrez S."/>
        </authorList>
    </citation>
    <scope>NUCLEOTIDE SEQUENCE [LARGE SCALE GENOMIC DNA]</scope>
    <source>
        <strain evidence="3 4">NRRL 3299</strain>
    </source>
</reference>
<feature type="signal peptide" evidence="2">
    <location>
        <begin position="1"/>
        <end position="16"/>
    </location>
</feature>
<protein>
    <submittedName>
        <fullName evidence="3">E3 ubiquitin-ligase arih1</fullName>
    </submittedName>
</protein>
<dbReference type="GO" id="GO:0016874">
    <property type="term" value="F:ligase activity"/>
    <property type="evidence" value="ECO:0007669"/>
    <property type="project" value="UniProtKB-KW"/>
</dbReference>
<accession>A0A395SWI6</accession>
<feature type="compositionally biased region" description="Basic and acidic residues" evidence="1">
    <location>
        <begin position="75"/>
        <end position="84"/>
    </location>
</feature>
<name>A0A395SWI6_FUSSP</name>
<proteinExistence type="predicted"/>
<evidence type="ECO:0000256" key="2">
    <source>
        <dbReference type="SAM" id="SignalP"/>
    </source>
</evidence>
<organism evidence="3 4">
    <name type="scientific">Fusarium sporotrichioides</name>
    <dbReference type="NCBI Taxonomy" id="5514"/>
    <lineage>
        <taxon>Eukaryota</taxon>
        <taxon>Fungi</taxon>
        <taxon>Dikarya</taxon>
        <taxon>Ascomycota</taxon>
        <taxon>Pezizomycotina</taxon>
        <taxon>Sordariomycetes</taxon>
        <taxon>Hypocreomycetidae</taxon>
        <taxon>Hypocreales</taxon>
        <taxon>Nectriaceae</taxon>
        <taxon>Fusarium</taxon>
    </lineage>
</organism>
<feature type="compositionally biased region" description="Acidic residues" evidence="1">
    <location>
        <begin position="129"/>
        <end position="142"/>
    </location>
</feature>
<keyword evidence="4" id="KW-1185">Reference proteome</keyword>